<evidence type="ECO:0000256" key="1">
    <source>
        <dbReference type="SAM" id="MobiDB-lite"/>
    </source>
</evidence>
<gene>
    <name evidence="2" type="ORF">DDE83_000497</name>
</gene>
<evidence type="ECO:0000313" key="3">
    <source>
        <dbReference type="Proteomes" id="UP000249619"/>
    </source>
</evidence>
<dbReference type="Gene3D" id="3.40.50.300">
    <property type="entry name" value="P-loop containing nucleotide triphosphate hydrolases"/>
    <property type="match status" value="1"/>
</dbReference>
<dbReference type="PANTHER" id="PTHR30121:SF6">
    <property type="entry name" value="SLR6007 PROTEIN"/>
    <property type="match status" value="1"/>
</dbReference>
<evidence type="ECO:0008006" key="4">
    <source>
        <dbReference type="Google" id="ProtNLM"/>
    </source>
</evidence>
<evidence type="ECO:0000313" key="2">
    <source>
        <dbReference type="EMBL" id="RAR16140.1"/>
    </source>
</evidence>
<dbReference type="PANTHER" id="PTHR30121">
    <property type="entry name" value="UNCHARACTERIZED PROTEIN YJGR-RELATED"/>
    <property type="match status" value="1"/>
</dbReference>
<reference evidence="3" key="1">
    <citation type="submission" date="2018-05" db="EMBL/GenBank/DDBJ databases">
        <title>Draft genome sequence of Stemphylium lycopersici strain CIDEFI 213.</title>
        <authorList>
            <person name="Medina R."/>
            <person name="Franco M.E.E."/>
            <person name="Lucentini C.G."/>
            <person name="Saparrat M.C.N."/>
            <person name="Balatti P.A."/>
        </authorList>
    </citation>
    <scope>NUCLEOTIDE SEQUENCE [LARGE SCALE GENOMIC DNA]</scope>
    <source>
        <strain evidence="3">CIDEFI 213</strain>
    </source>
</reference>
<feature type="compositionally biased region" description="Polar residues" evidence="1">
    <location>
        <begin position="116"/>
        <end position="136"/>
    </location>
</feature>
<dbReference type="EMBL" id="QGDH01000005">
    <property type="protein sequence ID" value="RAR16140.1"/>
    <property type="molecule type" value="Genomic_DNA"/>
</dbReference>
<dbReference type="OrthoDB" id="2316594at2759"/>
<dbReference type="STRING" id="183478.A0A364NFV5"/>
<feature type="compositionally biased region" description="Polar residues" evidence="1">
    <location>
        <begin position="242"/>
        <end position="268"/>
    </location>
</feature>
<dbReference type="AlphaFoldDB" id="A0A364NFV5"/>
<sequence length="725" mass="78557">MVTKWIDTYTNTAFLAGADYETGGITLPSGYNPLVLQPGKYSVEYLSELRRNYNSTDVGNYPVGEILPAYGLTNLFDAEIETLVPVTFGFESQPSLPLNVNFARTPVDRNPFEDIFSSQQSNPFGNKKIANSNSTKSFEEKARAKNAAATVRPDSLDNAFKKMQLADSKQSTQANTSVAEASGSSAFTGVAAQEQPTVKKPTSSGKKAQKDASAKKAIVPVEQSTLQNSSKKLRAVDKKQSPHVNTSPAEASGSSTFTRVTAQKQTTVKKPASGLPVGSVLLKKSNKGGPKIDLIARGIKQAPLLSGSIVAAHMNDLVPQYGLLGSLVGAEDVQLPESQIYSNPTVPFAAFICGVQGSGKSHTTACLLENSMISSRHIGRIQESTSSLVFNYGDFGNGGRNFSVSEAAYLAAAAPGPEFVGHHAKKVTVFYSPSNPAMKTIYERLTNVKALPFYLNPKSLSITAMHKLMVVDDKASTPLYLANVEAILRKIATANVKNNPFDYLDFKNRLKQEDFSREQRNSLNQRIKVLDSFLDLKGTAKYPTHAPGEMTIMDLSDEVTTSSTACALFKISMDDFLSSPAKGKMVVLDEAHKYMLNTPGSHYFTEGITRAIREQRHDGVRVIISTQEPTVANDLIALCSITVMHRFTSPAWYAALKRHIGAMEDENNVMQQVEELDTGEALVYAPSAVLGKNEDGGLIKGTGQLLKIDIRRRVTRDGGESVLAV</sequence>
<feature type="region of interest" description="Disordered" evidence="1">
    <location>
        <begin position="187"/>
        <end position="270"/>
    </location>
</feature>
<accession>A0A364NFV5</accession>
<name>A0A364NFV5_STELY</name>
<dbReference type="SUPFAM" id="SSF52540">
    <property type="entry name" value="P-loop containing nucleoside triphosphate hydrolases"/>
    <property type="match status" value="1"/>
</dbReference>
<comment type="caution">
    <text evidence="2">The sequence shown here is derived from an EMBL/GenBank/DDBJ whole genome shotgun (WGS) entry which is preliminary data.</text>
</comment>
<feature type="region of interest" description="Disordered" evidence="1">
    <location>
        <begin position="115"/>
        <end position="155"/>
    </location>
</feature>
<dbReference type="InterPro" id="IPR051162">
    <property type="entry name" value="T4SS_component"/>
</dbReference>
<dbReference type="InterPro" id="IPR027417">
    <property type="entry name" value="P-loop_NTPase"/>
</dbReference>
<protein>
    <recommendedName>
        <fullName evidence="4">P-loop containing nucleoside triphosphate hydrolase protein</fullName>
    </recommendedName>
</protein>
<keyword evidence="3" id="KW-1185">Reference proteome</keyword>
<dbReference type="Proteomes" id="UP000249619">
    <property type="component" value="Unassembled WGS sequence"/>
</dbReference>
<organism evidence="2 3">
    <name type="scientific">Stemphylium lycopersici</name>
    <name type="common">Tomato gray leaf spot disease fungus</name>
    <name type="synonym">Thyrospora lycopersici</name>
    <dbReference type="NCBI Taxonomy" id="183478"/>
    <lineage>
        <taxon>Eukaryota</taxon>
        <taxon>Fungi</taxon>
        <taxon>Dikarya</taxon>
        <taxon>Ascomycota</taxon>
        <taxon>Pezizomycotina</taxon>
        <taxon>Dothideomycetes</taxon>
        <taxon>Pleosporomycetidae</taxon>
        <taxon>Pleosporales</taxon>
        <taxon>Pleosporineae</taxon>
        <taxon>Pleosporaceae</taxon>
        <taxon>Stemphylium</taxon>
    </lineage>
</organism>
<proteinExistence type="predicted"/>